<keyword evidence="3" id="KW-0863">Zinc-finger</keyword>
<keyword evidence="9" id="KW-1185">Reference proteome</keyword>
<reference evidence="8 9" key="1">
    <citation type="journal article" date="2022" name="bioRxiv">
        <title>Genomics of Preaxostyla Flagellates Illuminates Evolutionary Transitions and the Path Towards Mitochondrial Loss.</title>
        <authorList>
            <person name="Novak L.V.F."/>
            <person name="Treitli S.C."/>
            <person name="Pyrih J."/>
            <person name="Halakuc P."/>
            <person name="Pipaliya S.V."/>
            <person name="Vacek V."/>
            <person name="Brzon O."/>
            <person name="Soukal P."/>
            <person name="Eme L."/>
            <person name="Dacks J.B."/>
            <person name="Karnkowska A."/>
            <person name="Elias M."/>
            <person name="Hampl V."/>
        </authorList>
    </citation>
    <scope>NUCLEOTIDE SEQUENCE [LARGE SCALE GENOMIC DNA]</scope>
    <source>
        <strain evidence="8">NAU3</strain>
        <tissue evidence="8">Gut</tissue>
    </source>
</reference>
<evidence type="ECO:0000256" key="4">
    <source>
        <dbReference type="ARBA" id="ARBA00022833"/>
    </source>
</evidence>
<dbReference type="CDD" id="cd04476">
    <property type="entry name" value="RPA1_DBD_C"/>
    <property type="match status" value="1"/>
</dbReference>
<evidence type="ECO:0000313" key="9">
    <source>
        <dbReference type="Proteomes" id="UP001281761"/>
    </source>
</evidence>
<comment type="similarity">
    <text evidence="1">Belongs to the replication factor A protein 1 family.</text>
</comment>
<dbReference type="Pfam" id="PF16900">
    <property type="entry name" value="REPA_OB_2"/>
    <property type="match status" value="1"/>
</dbReference>
<evidence type="ECO:0000259" key="6">
    <source>
        <dbReference type="Pfam" id="PF08646"/>
    </source>
</evidence>
<comment type="caution">
    <text evidence="8">The sequence shown here is derived from an EMBL/GenBank/DDBJ whole genome shotgun (WGS) entry which is preliminary data.</text>
</comment>
<dbReference type="CDD" id="cd04475">
    <property type="entry name" value="RPA1_DBD_B"/>
    <property type="match status" value="1"/>
</dbReference>
<dbReference type="InterPro" id="IPR012340">
    <property type="entry name" value="NA-bd_OB-fold"/>
</dbReference>
<dbReference type="Gene3D" id="2.40.50.140">
    <property type="entry name" value="Nucleic acid-binding proteins"/>
    <property type="match status" value="4"/>
</dbReference>
<dbReference type="EMBL" id="JARBJD010000303">
    <property type="protein sequence ID" value="KAK2944350.1"/>
    <property type="molecule type" value="Genomic_DNA"/>
</dbReference>
<feature type="domain" description="Replication factor A C-terminal" evidence="6">
    <location>
        <begin position="486"/>
        <end position="625"/>
    </location>
</feature>
<feature type="domain" description="Replication protein A OB" evidence="7">
    <location>
        <begin position="321"/>
        <end position="424"/>
    </location>
</feature>
<dbReference type="PANTHER" id="PTHR47165">
    <property type="entry name" value="OS03G0429900 PROTEIN"/>
    <property type="match status" value="1"/>
</dbReference>
<evidence type="ECO:0000256" key="1">
    <source>
        <dbReference type="ARBA" id="ARBA00005690"/>
    </source>
</evidence>
<keyword evidence="5 8" id="KW-0238">DNA-binding</keyword>
<keyword evidence="2" id="KW-0479">Metal-binding</keyword>
<sequence>MESQLTPHAISHIANELNVVTPIVQVVGKIPANMPQAPNPYKTFISDSEEVLPCWITIEGNEDTLNSLARYNLVQLDDISVFTTNGKLTVRAGKIQIASAEVIRKIGEPHNFGLSSSKSTATTNQPTDSVRQAGNKLSTDIRHQNQVVSLQQTPMRLQNSVDPNYHLLPKTADGVVQTQPIASLTVYSHHSWCIKARVTVKSPIKEYNQRTPDSKGQILSCDLLDEDGGETRIVFFNDMVLKFKDIMEKGKVYYIHRGSIRVPTNKRFCRFDHEITAGSETVIVPFLSTPRVGGGRVSDTGAPLDDDDTIAKIKWDFVPNLAQLEPYPSDSWVDLVGIVCEVGELTDITTKYKSQLQKRTLWICDESMNKLEVTFWGEQASGPDSVPNIVNPNAGDTLSIKAARVGEFNGKNVSVGNQTLLEVNDTSNERVRQLKQWWTAEGSAFRDKLEPVKGKGGYGGRAVPRSTIRRIKDDGAGSEPGRVDLFSVIAAPVYFQRQNLMYVACPQEKCGKKLGEDMICLSCGPQSRGIMKYIVNLNVSDSSDNLWVNLFSNQAEKFIGCTAELLSDLQHRSETEYTAKLDSCLFDYHVWKIRAKLDEFNEQRRTRYTCYSFDKLDFGKESRRLVAEIAATLPEDQQDSYFIGE</sequence>
<evidence type="ECO:0000256" key="2">
    <source>
        <dbReference type="ARBA" id="ARBA00022723"/>
    </source>
</evidence>
<dbReference type="InterPro" id="IPR031657">
    <property type="entry name" value="REPA_OB_2"/>
</dbReference>
<dbReference type="PANTHER" id="PTHR47165:SF4">
    <property type="entry name" value="OS03G0429900 PROTEIN"/>
    <property type="match status" value="1"/>
</dbReference>
<name>A0ABQ9X228_9EUKA</name>
<dbReference type="Pfam" id="PF08646">
    <property type="entry name" value="Rep_fac-A_C"/>
    <property type="match status" value="1"/>
</dbReference>
<evidence type="ECO:0000313" key="8">
    <source>
        <dbReference type="EMBL" id="KAK2944350.1"/>
    </source>
</evidence>
<evidence type="ECO:0000256" key="3">
    <source>
        <dbReference type="ARBA" id="ARBA00022771"/>
    </source>
</evidence>
<proteinExistence type="inferred from homology"/>
<organism evidence="8 9">
    <name type="scientific">Blattamonas nauphoetae</name>
    <dbReference type="NCBI Taxonomy" id="2049346"/>
    <lineage>
        <taxon>Eukaryota</taxon>
        <taxon>Metamonada</taxon>
        <taxon>Preaxostyla</taxon>
        <taxon>Oxymonadida</taxon>
        <taxon>Blattamonas</taxon>
    </lineage>
</organism>
<keyword evidence="4" id="KW-0862">Zinc</keyword>
<dbReference type="GO" id="GO:0003677">
    <property type="term" value="F:DNA binding"/>
    <property type="evidence" value="ECO:0007669"/>
    <property type="project" value="UniProtKB-KW"/>
</dbReference>
<dbReference type="CDD" id="cd04474">
    <property type="entry name" value="RPA1_DBD_A"/>
    <property type="match status" value="1"/>
</dbReference>
<protein>
    <submittedName>
        <fullName evidence="8">Replication protein A 70 kDa DNA-binding subunit</fullName>
    </submittedName>
</protein>
<gene>
    <name evidence="8" type="ORF">BLNAU_20744</name>
</gene>
<evidence type="ECO:0000256" key="5">
    <source>
        <dbReference type="ARBA" id="ARBA00023125"/>
    </source>
</evidence>
<dbReference type="SUPFAM" id="SSF50249">
    <property type="entry name" value="Nucleic acid-binding proteins"/>
    <property type="match status" value="3"/>
</dbReference>
<dbReference type="InterPro" id="IPR047192">
    <property type="entry name" value="Euk_RPA1_DBD_C"/>
</dbReference>
<evidence type="ECO:0000259" key="7">
    <source>
        <dbReference type="Pfam" id="PF16900"/>
    </source>
</evidence>
<dbReference type="InterPro" id="IPR013955">
    <property type="entry name" value="Rep_factor-A_C"/>
</dbReference>
<accession>A0ABQ9X228</accession>
<dbReference type="Proteomes" id="UP001281761">
    <property type="component" value="Unassembled WGS sequence"/>
</dbReference>